<evidence type="ECO:0000313" key="1">
    <source>
        <dbReference type="EMBL" id="UGS38900.1"/>
    </source>
</evidence>
<name>A0A9E6Y2M6_9ACTN</name>
<dbReference type="KEGG" id="sbae:DSM104329_05331"/>
<proteinExistence type="predicted"/>
<dbReference type="EMBL" id="CP087164">
    <property type="protein sequence ID" value="UGS38900.1"/>
    <property type="molecule type" value="Genomic_DNA"/>
</dbReference>
<protein>
    <submittedName>
        <fullName evidence="1">Uncharacterized protein</fullName>
    </submittedName>
</protein>
<keyword evidence="2" id="KW-1185">Reference proteome</keyword>
<sequence length="40" mass="4180">MSAGLRGRAMSMLGGVTRGGVAAALHVVRLVPETMRRSAR</sequence>
<accession>A0A9E6Y2M6</accession>
<organism evidence="1 2">
    <name type="scientific">Capillimicrobium parvum</name>
    <dbReference type="NCBI Taxonomy" id="2884022"/>
    <lineage>
        <taxon>Bacteria</taxon>
        <taxon>Bacillati</taxon>
        <taxon>Actinomycetota</taxon>
        <taxon>Thermoleophilia</taxon>
        <taxon>Solirubrobacterales</taxon>
        <taxon>Capillimicrobiaceae</taxon>
        <taxon>Capillimicrobium</taxon>
    </lineage>
</organism>
<dbReference type="AlphaFoldDB" id="A0A9E6Y2M6"/>
<dbReference type="Proteomes" id="UP001162834">
    <property type="component" value="Chromosome"/>
</dbReference>
<reference evidence="1" key="1">
    <citation type="journal article" date="2022" name="Int. J. Syst. Evol. Microbiol.">
        <title>Pseudomonas aegrilactucae sp. nov. and Pseudomonas morbosilactucae sp. nov., pathogens causing bacterial rot of lettuce in Japan.</title>
        <authorList>
            <person name="Sawada H."/>
            <person name="Fujikawa T."/>
            <person name="Satou M."/>
        </authorList>
    </citation>
    <scope>NUCLEOTIDE SEQUENCE</scope>
    <source>
        <strain evidence="1">0166_1</strain>
    </source>
</reference>
<dbReference type="RefSeq" id="WP_259312912.1">
    <property type="nucleotide sequence ID" value="NZ_CP087164.1"/>
</dbReference>
<evidence type="ECO:0000313" key="2">
    <source>
        <dbReference type="Proteomes" id="UP001162834"/>
    </source>
</evidence>
<gene>
    <name evidence="1" type="ORF">DSM104329_05331</name>
</gene>